<evidence type="ECO:0000256" key="2">
    <source>
        <dbReference type="ARBA" id="ARBA00022679"/>
    </source>
</evidence>
<evidence type="ECO:0000313" key="4">
    <source>
        <dbReference type="EMBL" id="CAB4619996.1"/>
    </source>
</evidence>
<organism evidence="4">
    <name type="scientific">freshwater metagenome</name>
    <dbReference type="NCBI Taxonomy" id="449393"/>
    <lineage>
        <taxon>unclassified sequences</taxon>
        <taxon>metagenomes</taxon>
        <taxon>ecological metagenomes</taxon>
    </lineage>
</organism>
<name>A0A6J6I3R9_9ZZZZ</name>
<dbReference type="Pfam" id="PF03588">
    <property type="entry name" value="Leu_Phe_trans"/>
    <property type="match status" value="1"/>
</dbReference>
<dbReference type="PANTHER" id="PTHR30098:SF2">
    <property type="entry name" value="LEUCYL_PHENYLALANYL-TRNA--PROTEIN TRANSFERASE"/>
    <property type="match status" value="1"/>
</dbReference>
<keyword evidence="2" id="KW-0808">Transferase</keyword>
<evidence type="ECO:0000256" key="1">
    <source>
        <dbReference type="ARBA" id="ARBA00022490"/>
    </source>
</evidence>
<keyword evidence="1" id="KW-0963">Cytoplasm</keyword>
<gene>
    <name evidence="4" type="ORF">UFOPK1908_00695</name>
</gene>
<sequence>MTLIDPGPCVWNLPDPRTSEPGEEILAIGADLAPSTLLSAYCNGLFPMHVSSGELAWWSPDPRGVMELDNLQVSASLRKSMRRYRVTFDTAFELVMRGCDENRSESWITHEFIDSYCALHEMGWTHSVEVWDEEELVGGLYGIEVGGLFAGESMFHRKRDASKVAFVTLVEHLKDAGGVRLFDVQWKTDHLETLGVSEISRNDYLDRLSVAVSQPGYFSELNRTT</sequence>
<dbReference type="NCBIfam" id="TIGR00667">
    <property type="entry name" value="aat"/>
    <property type="match status" value="1"/>
</dbReference>
<proteinExistence type="inferred from homology"/>
<dbReference type="InterPro" id="IPR042203">
    <property type="entry name" value="Leu/Phe-tRNA_Trfase_C"/>
</dbReference>
<dbReference type="HAMAP" id="MF_00688">
    <property type="entry name" value="Leu_Phe_trans"/>
    <property type="match status" value="1"/>
</dbReference>
<dbReference type="Gene3D" id="3.40.630.70">
    <property type="entry name" value="Leucyl/phenylalanyl-tRNA-protein transferase, C-terminal domain"/>
    <property type="match status" value="1"/>
</dbReference>
<accession>A0A6J6I3R9</accession>
<dbReference type="EMBL" id="CAEZVB010000024">
    <property type="protein sequence ID" value="CAB4619996.1"/>
    <property type="molecule type" value="Genomic_DNA"/>
</dbReference>
<keyword evidence="3" id="KW-0012">Acyltransferase</keyword>
<dbReference type="Gene3D" id="3.30.70.3550">
    <property type="entry name" value="Leucyl/phenylalanyl-tRNA-protein transferase, N-terminal domain"/>
    <property type="match status" value="1"/>
</dbReference>
<dbReference type="AlphaFoldDB" id="A0A6J6I3R9"/>
<dbReference type="InterPro" id="IPR016181">
    <property type="entry name" value="Acyl_CoA_acyltransferase"/>
</dbReference>
<reference evidence="4" key="1">
    <citation type="submission" date="2020-05" db="EMBL/GenBank/DDBJ databases">
        <authorList>
            <person name="Chiriac C."/>
            <person name="Salcher M."/>
            <person name="Ghai R."/>
            <person name="Kavagutti S V."/>
        </authorList>
    </citation>
    <scope>NUCLEOTIDE SEQUENCE</scope>
</reference>
<dbReference type="PANTHER" id="PTHR30098">
    <property type="entry name" value="LEUCYL/PHENYLALANYL-TRNA--PROTEIN TRANSFERASE"/>
    <property type="match status" value="1"/>
</dbReference>
<dbReference type="GO" id="GO:0030163">
    <property type="term" value="P:protein catabolic process"/>
    <property type="evidence" value="ECO:0007669"/>
    <property type="project" value="InterPro"/>
</dbReference>
<evidence type="ECO:0000256" key="3">
    <source>
        <dbReference type="ARBA" id="ARBA00023315"/>
    </source>
</evidence>
<dbReference type="InterPro" id="IPR004616">
    <property type="entry name" value="Leu/Phe-tRNA_Trfase"/>
</dbReference>
<dbReference type="SUPFAM" id="SSF55729">
    <property type="entry name" value="Acyl-CoA N-acyltransferases (Nat)"/>
    <property type="match status" value="1"/>
</dbReference>
<dbReference type="GO" id="GO:0008914">
    <property type="term" value="F:leucyl-tRNA--protein transferase activity"/>
    <property type="evidence" value="ECO:0007669"/>
    <property type="project" value="InterPro"/>
</dbReference>
<dbReference type="InterPro" id="IPR042221">
    <property type="entry name" value="Leu/Phe-tRNA_Trfase_N"/>
</dbReference>
<protein>
    <submittedName>
        <fullName evidence="4">Unannotated protein</fullName>
    </submittedName>
</protein>
<dbReference type="GO" id="GO:0005737">
    <property type="term" value="C:cytoplasm"/>
    <property type="evidence" value="ECO:0007669"/>
    <property type="project" value="TreeGrafter"/>
</dbReference>